<evidence type="ECO:0000313" key="1">
    <source>
        <dbReference type="EMBL" id="GIY34928.1"/>
    </source>
</evidence>
<keyword evidence="2" id="KW-1185">Reference proteome</keyword>
<accession>A0AAV4SKH4</accession>
<sequence length="126" mass="13778">MFSMISYVCYDLVEGKVACKGKILIQNSAAESYHPNVFGVALTLAILSGALENGNVPIGASLRMLQIRCKESRGLLIVRNSQPLHLKSINPHIVLLGTQKQDKASSPFKSLSLRSSVFRFPKYGVT</sequence>
<dbReference type="AlphaFoldDB" id="A0AAV4SKH4"/>
<dbReference type="EMBL" id="BPLQ01008115">
    <property type="protein sequence ID" value="GIY34928.1"/>
    <property type="molecule type" value="Genomic_DNA"/>
</dbReference>
<protein>
    <submittedName>
        <fullName evidence="1">Uncharacterized protein</fullName>
    </submittedName>
</protein>
<gene>
    <name evidence="1" type="ORF">CDAR_36371</name>
</gene>
<evidence type="ECO:0000313" key="2">
    <source>
        <dbReference type="Proteomes" id="UP001054837"/>
    </source>
</evidence>
<comment type="caution">
    <text evidence="1">The sequence shown here is derived from an EMBL/GenBank/DDBJ whole genome shotgun (WGS) entry which is preliminary data.</text>
</comment>
<proteinExistence type="predicted"/>
<reference evidence="1 2" key="1">
    <citation type="submission" date="2021-06" db="EMBL/GenBank/DDBJ databases">
        <title>Caerostris darwini draft genome.</title>
        <authorList>
            <person name="Kono N."/>
            <person name="Arakawa K."/>
        </authorList>
    </citation>
    <scope>NUCLEOTIDE SEQUENCE [LARGE SCALE GENOMIC DNA]</scope>
</reference>
<name>A0AAV4SKH4_9ARAC</name>
<dbReference type="Proteomes" id="UP001054837">
    <property type="component" value="Unassembled WGS sequence"/>
</dbReference>
<organism evidence="1 2">
    <name type="scientific">Caerostris darwini</name>
    <dbReference type="NCBI Taxonomy" id="1538125"/>
    <lineage>
        <taxon>Eukaryota</taxon>
        <taxon>Metazoa</taxon>
        <taxon>Ecdysozoa</taxon>
        <taxon>Arthropoda</taxon>
        <taxon>Chelicerata</taxon>
        <taxon>Arachnida</taxon>
        <taxon>Araneae</taxon>
        <taxon>Araneomorphae</taxon>
        <taxon>Entelegynae</taxon>
        <taxon>Araneoidea</taxon>
        <taxon>Araneidae</taxon>
        <taxon>Caerostris</taxon>
    </lineage>
</organism>